<feature type="domain" description="Endonuclease GajA/Old nuclease/RecF-like AAA" evidence="1">
    <location>
        <begin position="4"/>
        <end position="398"/>
    </location>
</feature>
<protein>
    <recommendedName>
        <fullName evidence="1">Endonuclease GajA/Old nuclease/RecF-like AAA domain-containing protein</fullName>
    </recommendedName>
</protein>
<gene>
    <name evidence="2" type="ORF">OCC_09004</name>
</gene>
<dbReference type="InterPro" id="IPR041685">
    <property type="entry name" value="AAA_GajA/Old/RecF-like"/>
</dbReference>
<accession>H3ZKC1</accession>
<keyword evidence="3" id="KW-1185">Reference proteome</keyword>
<evidence type="ECO:0000313" key="2">
    <source>
        <dbReference type="EMBL" id="EHR79674.1"/>
    </source>
</evidence>
<dbReference type="InterPro" id="IPR014555">
    <property type="entry name" value="RecF-like"/>
</dbReference>
<dbReference type="STRING" id="523849.OCC_09004"/>
<dbReference type="SUPFAM" id="SSF52540">
    <property type="entry name" value="P-loop containing nucleoside triphosphate hydrolases"/>
    <property type="match status" value="1"/>
</dbReference>
<dbReference type="Gene3D" id="3.40.50.300">
    <property type="entry name" value="P-loop containing nucleotide triphosphate hydrolases"/>
    <property type="match status" value="2"/>
</dbReference>
<dbReference type="HOGENOM" id="CLU_718884_0_0_2"/>
<sequence>MEILKEIEIKNYRGLKHVKFTPKSINIIVGPNNTGKSSILEAIGLAMTAGSKFNDSIEFNLLKYLFELKKYDPRYITHINENIARIQVVLEDKKKRYTTSSIIIEYYPKGLPDDERYGLVMEYLEKYAKRIVDRELGREYRLLREASEYFIESIKKYIDEAKVEELKRDFLRKYLPREIRGYTEVGTPDEYQKLIEQLTDELSAYMLSSPKIVITIYNPNNEIAGLYLYIPERIRSRVSIRTLRYYSPPIYIGGIYTIVRPKPKLDIPPFNVVLNFQKSAVASNVGNLYDLVVSKGKIKNALEILKERIPYIEDIRKIEQGMYVLVSHHNAPIPLSSMGDGFVTLLKLSFLIALAESGIIILEEPEVSLHPYFMEIVAEDIVANSKNVQFFISTHSLDLLNSLLEKAEEEDKLHDINVIRLHYREDTKKVYAEVFDGIDAKNEIDEIGTDLRYT</sequence>
<dbReference type="KEGG" id="tlt:OCC_09004"/>
<dbReference type="PaxDb" id="523849-OCC_09004"/>
<dbReference type="AlphaFoldDB" id="H3ZKC1"/>
<evidence type="ECO:0000259" key="1">
    <source>
        <dbReference type="Pfam" id="PF13175"/>
    </source>
</evidence>
<dbReference type="GeneID" id="16550347"/>
<evidence type="ECO:0000313" key="3">
    <source>
        <dbReference type="Proteomes" id="UP000015502"/>
    </source>
</evidence>
<dbReference type="Pfam" id="PF13175">
    <property type="entry name" value="AAA_15"/>
    <property type="match status" value="1"/>
</dbReference>
<name>H3ZKC1_THELN</name>
<dbReference type="EMBL" id="CP006670">
    <property type="protein sequence ID" value="EHR79674.1"/>
    <property type="molecule type" value="Genomic_DNA"/>
</dbReference>
<organism evidence="2 3">
    <name type="scientific">Thermococcus litoralis (strain ATCC 51850 / DSM 5473 / JCM 8560 / NS-C)</name>
    <dbReference type="NCBI Taxonomy" id="523849"/>
    <lineage>
        <taxon>Archaea</taxon>
        <taxon>Methanobacteriati</taxon>
        <taxon>Methanobacteriota</taxon>
        <taxon>Thermococci</taxon>
        <taxon>Thermococcales</taxon>
        <taxon>Thermococcaceae</taxon>
        <taxon>Thermococcus</taxon>
    </lineage>
</organism>
<dbReference type="PANTHER" id="PTHR43581">
    <property type="entry name" value="ATP/GTP PHOSPHATASE"/>
    <property type="match status" value="1"/>
</dbReference>
<dbReference type="OrthoDB" id="25344at2157"/>
<dbReference type="InterPro" id="IPR051396">
    <property type="entry name" value="Bact_Antivir_Def_Nuclease"/>
</dbReference>
<reference evidence="2 3" key="1">
    <citation type="journal article" date="2012" name="J. Bacteriol.">
        <title>Genome sequence of the model hyperthermophilic archaeon Thermococcus litoralis NS-C.</title>
        <authorList>
            <person name="Gardner A.F."/>
            <person name="Kumar S."/>
            <person name="Perler F.B."/>
        </authorList>
    </citation>
    <scope>NUCLEOTIDE SEQUENCE [LARGE SCALE GENOMIC DNA]</scope>
    <source>
        <strain evidence="3">ATCC 51850 / DSM 5473 / JCM 8560 / NS-C</strain>
    </source>
</reference>
<dbReference type="PIRSF" id="PIRSF029347">
    <property type="entry name" value="RecF"/>
    <property type="match status" value="1"/>
</dbReference>
<dbReference type="InterPro" id="IPR027417">
    <property type="entry name" value="P-loop_NTPase"/>
</dbReference>
<proteinExistence type="predicted"/>
<dbReference type="Proteomes" id="UP000015502">
    <property type="component" value="Chromosome"/>
</dbReference>
<dbReference type="RefSeq" id="WP_004066579.1">
    <property type="nucleotide sequence ID" value="NC_022084.1"/>
</dbReference>
<dbReference type="PANTHER" id="PTHR43581:SF2">
    <property type="entry name" value="EXCINUCLEASE ATPASE SUBUNIT"/>
    <property type="match status" value="1"/>
</dbReference>